<evidence type="ECO:0000256" key="5">
    <source>
        <dbReference type="ARBA" id="ARBA00022741"/>
    </source>
</evidence>
<accession>A0A3R5Z164</accession>
<dbReference type="InterPro" id="IPR005467">
    <property type="entry name" value="His_kinase_dom"/>
</dbReference>
<dbReference type="InterPro" id="IPR036890">
    <property type="entry name" value="HATPase_C_sf"/>
</dbReference>
<evidence type="ECO:0000256" key="6">
    <source>
        <dbReference type="ARBA" id="ARBA00022777"/>
    </source>
</evidence>
<evidence type="ECO:0000256" key="7">
    <source>
        <dbReference type="ARBA" id="ARBA00022840"/>
    </source>
</evidence>
<evidence type="ECO:0000256" key="1">
    <source>
        <dbReference type="ARBA" id="ARBA00000085"/>
    </source>
</evidence>
<feature type="domain" description="Histidine kinase" evidence="10">
    <location>
        <begin position="166"/>
        <end position="370"/>
    </location>
</feature>
<dbReference type="Pfam" id="PF02518">
    <property type="entry name" value="HATPase_c"/>
    <property type="match status" value="1"/>
</dbReference>
<protein>
    <recommendedName>
        <fullName evidence="2">histidine kinase</fullName>
        <ecNumber evidence="2">2.7.13.3</ecNumber>
    </recommendedName>
</protein>
<dbReference type="InterPro" id="IPR036097">
    <property type="entry name" value="HisK_dim/P_sf"/>
</dbReference>
<keyword evidence="5" id="KW-0547">Nucleotide-binding</keyword>
<evidence type="ECO:0000313" key="12">
    <source>
        <dbReference type="Proteomes" id="UP000287502"/>
    </source>
</evidence>
<evidence type="ECO:0000256" key="8">
    <source>
        <dbReference type="ARBA" id="ARBA00023012"/>
    </source>
</evidence>
<dbReference type="AlphaFoldDB" id="A0A3R5Z164"/>
<keyword evidence="7" id="KW-0067">ATP-binding</keyword>
<keyword evidence="8" id="KW-0902">Two-component regulatory system</keyword>
<evidence type="ECO:0000256" key="3">
    <source>
        <dbReference type="ARBA" id="ARBA00022553"/>
    </source>
</evidence>
<dbReference type="PRINTS" id="PR00344">
    <property type="entry name" value="BCTRLSENSOR"/>
</dbReference>
<dbReference type="CDD" id="cd00082">
    <property type="entry name" value="HisKA"/>
    <property type="match status" value="1"/>
</dbReference>
<dbReference type="PANTHER" id="PTHR43065:SF10">
    <property type="entry name" value="PEROXIDE STRESS-ACTIVATED HISTIDINE KINASE MAK3"/>
    <property type="match status" value="1"/>
</dbReference>
<dbReference type="Pfam" id="PF00512">
    <property type="entry name" value="HisKA"/>
    <property type="match status" value="1"/>
</dbReference>
<keyword evidence="6" id="KW-0418">Kinase</keyword>
<dbReference type="Gene3D" id="1.10.287.130">
    <property type="match status" value="1"/>
</dbReference>
<dbReference type="InterPro" id="IPR003661">
    <property type="entry name" value="HisK_dim/P_dom"/>
</dbReference>
<dbReference type="SUPFAM" id="SSF47384">
    <property type="entry name" value="Homodimeric domain of signal transducing histidine kinase"/>
    <property type="match status" value="1"/>
</dbReference>
<dbReference type="GO" id="GO:0005524">
    <property type="term" value="F:ATP binding"/>
    <property type="evidence" value="ECO:0007669"/>
    <property type="project" value="UniProtKB-KW"/>
</dbReference>
<keyword evidence="4" id="KW-0808">Transferase</keyword>
<dbReference type="GO" id="GO:0000155">
    <property type="term" value="F:phosphorelay sensor kinase activity"/>
    <property type="evidence" value="ECO:0007669"/>
    <property type="project" value="InterPro"/>
</dbReference>
<keyword evidence="3" id="KW-0597">Phosphoprotein</keyword>
<evidence type="ECO:0000256" key="4">
    <source>
        <dbReference type="ARBA" id="ARBA00022679"/>
    </source>
</evidence>
<dbReference type="OrthoDB" id="9776727at2"/>
<organism evidence="11 12">
    <name type="scientific">Geovibrio thiophilus</name>
    <dbReference type="NCBI Taxonomy" id="139438"/>
    <lineage>
        <taxon>Bacteria</taxon>
        <taxon>Pseudomonadati</taxon>
        <taxon>Deferribacterota</taxon>
        <taxon>Deferribacteres</taxon>
        <taxon>Deferribacterales</taxon>
        <taxon>Geovibrionaceae</taxon>
        <taxon>Geovibrio</taxon>
    </lineage>
</organism>
<evidence type="ECO:0000259" key="10">
    <source>
        <dbReference type="PROSITE" id="PS50109"/>
    </source>
</evidence>
<dbReference type="Gene3D" id="3.30.565.10">
    <property type="entry name" value="Histidine kinase-like ATPase, C-terminal domain"/>
    <property type="match status" value="1"/>
</dbReference>
<evidence type="ECO:0000313" key="11">
    <source>
        <dbReference type="EMBL" id="QAR34457.1"/>
    </source>
</evidence>
<dbReference type="KEGG" id="gtl:EP073_03465"/>
<dbReference type="InterPro" id="IPR003594">
    <property type="entry name" value="HATPase_dom"/>
</dbReference>
<dbReference type="InterPro" id="IPR004358">
    <property type="entry name" value="Sig_transdc_His_kin-like_C"/>
</dbReference>
<dbReference type="PANTHER" id="PTHR43065">
    <property type="entry name" value="SENSOR HISTIDINE KINASE"/>
    <property type="match status" value="1"/>
</dbReference>
<name>A0A3R5Z164_9BACT</name>
<dbReference type="PROSITE" id="PS50109">
    <property type="entry name" value="HIS_KIN"/>
    <property type="match status" value="1"/>
</dbReference>
<dbReference type="EMBL" id="CP035108">
    <property type="protein sequence ID" value="QAR34457.1"/>
    <property type="molecule type" value="Genomic_DNA"/>
</dbReference>
<proteinExistence type="predicted"/>
<dbReference type="SUPFAM" id="SSF55874">
    <property type="entry name" value="ATPase domain of HSP90 chaperone/DNA topoisomerase II/histidine kinase"/>
    <property type="match status" value="1"/>
</dbReference>
<dbReference type="Proteomes" id="UP000287502">
    <property type="component" value="Chromosome"/>
</dbReference>
<sequence length="370" mass="41103">MTVKDSRIEELKLLMESFNLATTKLEDSYSVIQEEARKLREEVEEKNRRLSALSNLLEGVLMNSGSAIIAIGKNGSILTLNKEAEKMSSAFGQEKFLAMLAGFIEPGLYEHEPERGVYLKISLGKLSAEGISGTVYVIDDISDLKALEKEKHRDEKLMLMGEMAANIAHEIRNPLGSIELFASLLGRDLEDSPDKKRLTHSIIKGVRTINSIISNILLFTKEIQLEIKEHFLSDIIDDVILYLQHIMRDKEVRFINSIGENQKIQCDAELFKQVVMNIIHNSVDAVKSGGEIRIEAGADKNESWFTITDNGSGIEPSMTGKLFMPFQTTKAKGTGLGLAIVYKIVKAHGGNIEADSDGKTYTTFRVAVPV</sequence>
<reference evidence="11 12" key="1">
    <citation type="submission" date="2019-01" db="EMBL/GenBank/DDBJ databases">
        <title>Geovibrio thiophilus DSM 11263, complete genome.</title>
        <authorList>
            <person name="Spring S."/>
            <person name="Bunk B."/>
            <person name="Sproer C."/>
        </authorList>
    </citation>
    <scope>NUCLEOTIDE SEQUENCE [LARGE SCALE GENOMIC DNA]</scope>
    <source>
        <strain evidence="11 12">DSM 11263</strain>
    </source>
</reference>
<evidence type="ECO:0000256" key="2">
    <source>
        <dbReference type="ARBA" id="ARBA00012438"/>
    </source>
</evidence>
<keyword evidence="9" id="KW-0175">Coiled coil</keyword>
<feature type="coiled-coil region" evidence="9">
    <location>
        <begin position="22"/>
        <end position="56"/>
    </location>
</feature>
<keyword evidence="12" id="KW-1185">Reference proteome</keyword>
<dbReference type="SMART" id="SM00387">
    <property type="entry name" value="HATPase_c"/>
    <property type="match status" value="1"/>
</dbReference>
<gene>
    <name evidence="11" type="ORF">EP073_03465</name>
</gene>
<comment type="catalytic activity">
    <reaction evidence="1">
        <text>ATP + protein L-histidine = ADP + protein N-phospho-L-histidine.</text>
        <dbReference type="EC" id="2.7.13.3"/>
    </reaction>
</comment>
<dbReference type="EC" id="2.7.13.3" evidence="2"/>
<evidence type="ECO:0000256" key="9">
    <source>
        <dbReference type="SAM" id="Coils"/>
    </source>
</evidence>
<dbReference type="SMART" id="SM00388">
    <property type="entry name" value="HisKA"/>
    <property type="match status" value="1"/>
</dbReference>